<evidence type="ECO:0000313" key="1">
    <source>
        <dbReference type="EMBL" id="MBW92529.1"/>
    </source>
</evidence>
<reference evidence="1" key="1">
    <citation type="submission" date="2018-02" db="EMBL/GenBank/DDBJ databases">
        <title>Rhizophora mucronata_Transcriptome.</title>
        <authorList>
            <person name="Meera S.P."/>
            <person name="Sreeshan A."/>
            <person name="Augustine A."/>
        </authorList>
    </citation>
    <scope>NUCLEOTIDE SEQUENCE</scope>
    <source>
        <tissue evidence="1">Leaf</tissue>
    </source>
</reference>
<dbReference type="AlphaFoldDB" id="A0A2P2JGJ5"/>
<accession>A0A2P2JGJ5</accession>
<proteinExistence type="predicted"/>
<organism evidence="1">
    <name type="scientific">Rhizophora mucronata</name>
    <name type="common">Asiatic mangrove</name>
    <dbReference type="NCBI Taxonomy" id="61149"/>
    <lineage>
        <taxon>Eukaryota</taxon>
        <taxon>Viridiplantae</taxon>
        <taxon>Streptophyta</taxon>
        <taxon>Embryophyta</taxon>
        <taxon>Tracheophyta</taxon>
        <taxon>Spermatophyta</taxon>
        <taxon>Magnoliopsida</taxon>
        <taxon>eudicotyledons</taxon>
        <taxon>Gunneridae</taxon>
        <taxon>Pentapetalae</taxon>
        <taxon>rosids</taxon>
        <taxon>fabids</taxon>
        <taxon>Malpighiales</taxon>
        <taxon>Rhizophoraceae</taxon>
        <taxon>Rhizophora</taxon>
    </lineage>
</organism>
<dbReference type="EMBL" id="GGEC01012046">
    <property type="protein sequence ID" value="MBW92529.1"/>
    <property type="molecule type" value="Transcribed_RNA"/>
</dbReference>
<name>A0A2P2JGJ5_RHIMU</name>
<sequence>MVRFNSPAFHLFKKFTSCLNSSLPAMALH</sequence>
<protein>
    <submittedName>
        <fullName evidence="1">Uncharacterized protein</fullName>
    </submittedName>
</protein>